<evidence type="ECO:0008006" key="3">
    <source>
        <dbReference type="Google" id="ProtNLM"/>
    </source>
</evidence>
<comment type="caution">
    <text evidence="1">The sequence shown here is derived from an EMBL/GenBank/DDBJ whole genome shotgun (WGS) entry which is preliminary data.</text>
</comment>
<organism evidence="1 2">
    <name type="scientific">Taishania pollutisoli</name>
    <dbReference type="NCBI Taxonomy" id="2766479"/>
    <lineage>
        <taxon>Bacteria</taxon>
        <taxon>Pseudomonadati</taxon>
        <taxon>Bacteroidota</taxon>
        <taxon>Flavobacteriia</taxon>
        <taxon>Flavobacteriales</taxon>
        <taxon>Crocinitomicaceae</taxon>
        <taxon>Taishania</taxon>
    </lineage>
</organism>
<name>A0A8J6PDV7_9FLAO</name>
<gene>
    <name evidence="1" type="ORF">H9Y05_13935</name>
</gene>
<dbReference type="RefSeq" id="WP_163491535.1">
    <property type="nucleotide sequence ID" value="NZ_JACVEL010000011.1"/>
</dbReference>
<evidence type="ECO:0000313" key="2">
    <source>
        <dbReference type="Proteomes" id="UP000652681"/>
    </source>
</evidence>
<accession>A0A8J6PDV7</accession>
<dbReference type="EMBL" id="JACVEL010000011">
    <property type="protein sequence ID" value="MBC9813572.1"/>
    <property type="molecule type" value="Genomic_DNA"/>
</dbReference>
<dbReference type="Proteomes" id="UP000652681">
    <property type="component" value="Unassembled WGS sequence"/>
</dbReference>
<evidence type="ECO:0000313" key="1">
    <source>
        <dbReference type="EMBL" id="MBC9813572.1"/>
    </source>
</evidence>
<dbReference type="SUPFAM" id="SSF47336">
    <property type="entry name" value="ACP-like"/>
    <property type="match status" value="1"/>
</dbReference>
<dbReference type="InterPro" id="IPR036736">
    <property type="entry name" value="ACP-like_sf"/>
</dbReference>
<keyword evidence="2" id="KW-1185">Reference proteome</keyword>
<dbReference type="AlphaFoldDB" id="A0A8J6PDV7"/>
<protein>
    <recommendedName>
        <fullName evidence="3">Acyl carrier protein</fullName>
    </recommendedName>
</protein>
<dbReference type="Gene3D" id="1.10.1200.10">
    <property type="entry name" value="ACP-like"/>
    <property type="match status" value="1"/>
</dbReference>
<proteinExistence type="predicted"/>
<reference evidence="1" key="1">
    <citation type="submission" date="2020-09" db="EMBL/GenBank/DDBJ databases">
        <title>Taishania pollutisoli gen. nov., sp. nov., Isolated from Tetrabromobisphenol A-Contaminated Soil.</title>
        <authorList>
            <person name="Chen Q."/>
        </authorList>
    </citation>
    <scope>NUCLEOTIDE SEQUENCE</scope>
    <source>
        <strain evidence="1">CZZ-1</strain>
    </source>
</reference>
<sequence length="83" mass="9079">MSKFALLTDFIDFLESELLLSKGEVHATAEIRSLRTWGSLNALIVISRINDETSILLTAGDLAACKTVADLHQLIVSRSNGTY</sequence>